<dbReference type="RefSeq" id="WP_338238352.1">
    <property type="nucleotide sequence ID" value="NZ_BQKE01000002.1"/>
</dbReference>
<dbReference type="CDD" id="cd09024">
    <property type="entry name" value="Aldose_epim_lacX"/>
    <property type="match status" value="1"/>
</dbReference>
<comment type="subunit">
    <text evidence="2">Monomer.</text>
</comment>
<dbReference type="Proteomes" id="UP001310022">
    <property type="component" value="Unassembled WGS sequence"/>
</dbReference>
<dbReference type="GO" id="GO:0030246">
    <property type="term" value="F:carbohydrate binding"/>
    <property type="evidence" value="ECO:0007669"/>
    <property type="project" value="InterPro"/>
</dbReference>
<dbReference type="InterPro" id="IPR037481">
    <property type="entry name" value="LacX"/>
</dbReference>
<keyword evidence="5" id="KW-1185">Reference proteome</keyword>
<dbReference type="AlphaFoldDB" id="A0AAN5ALT9"/>
<dbReference type="Gene3D" id="2.70.98.10">
    <property type="match status" value="1"/>
</dbReference>
<evidence type="ECO:0000256" key="2">
    <source>
        <dbReference type="ARBA" id="ARBA00011245"/>
    </source>
</evidence>
<sequence>MKTVIGNEFLEATIKHDGAELCSLINKTTGKELLWQADPEVWGRHAPILFPFVGRLKNDQYTHEGKTYKMGQHGFARDREFILKASDATSALFVLTSDERSLAIYPFRFELRVQYKIEAKKLTIGYQVVNTDDKTILFSIGAHPGFNVVLNEGEAFADHSLCFEKEEQLDRMMLGEGGLFDGRIDMGYQAGRRHLELTYEKFDEDAIVFEGYTSRHLDLVNLKAGTATLRFHFEGFPYLGIWTKPKAQSPYICIEPWFGIADHQDASGELSEKEGMQVLPEGHSFGCHYGVEIP</sequence>
<protein>
    <recommendedName>
        <fullName evidence="6">Aldose epimerase</fullName>
    </recommendedName>
</protein>
<dbReference type="InterPro" id="IPR008183">
    <property type="entry name" value="Aldose_1/G6P_1-epimerase"/>
</dbReference>
<accession>A0AAN5ALT9</accession>
<name>A0AAN5ALT9_9BACT</name>
<dbReference type="SUPFAM" id="SSF74650">
    <property type="entry name" value="Galactose mutarotase-like"/>
    <property type="match status" value="1"/>
</dbReference>
<dbReference type="GO" id="GO:0016853">
    <property type="term" value="F:isomerase activity"/>
    <property type="evidence" value="ECO:0007669"/>
    <property type="project" value="InterPro"/>
</dbReference>
<evidence type="ECO:0000313" key="4">
    <source>
        <dbReference type="EMBL" id="GJM63147.1"/>
    </source>
</evidence>
<reference evidence="4 5" key="1">
    <citation type="submission" date="2021-12" db="EMBL/GenBank/DDBJ databases">
        <title>Genome sequencing of bacteria with rrn-lacking chromosome and rrn-plasmid.</title>
        <authorList>
            <person name="Anda M."/>
            <person name="Iwasaki W."/>
        </authorList>
    </citation>
    <scope>NUCLEOTIDE SEQUENCE [LARGE SCALE GENOMIC DNA]</scope>
    <source>
        <strain evidence="4 5">NBRC 15940</strain>
    </source>
</reference>
<organism evidence="4 5">
    <name type="scientific">Persicobacter diffluens</name>
    <dbReference type="NCBI Taxonomy" id="981"/>
    <lineage>
        <taxon>Bacteria</taxon>
        <taxon>Pseudomonadati</taxon>
        <taxon>Bacteroidota</taxon>
        <taxon>Cytophagia</taxon>
        <taxon>Cytophagales</taxon>
        <taxon>Persicobacteraceae</taxon>
        <taxon>Persicobacter</taxon>
    </lineage>
</organism>
<dbReference type="PANTHER" id="PTHR11122:SF13">
    <property type="entry name" value="GLUCOSE-6-PHOSPHATE 1-EPIMERASE"/>
    <property type="match status" value="1"/>
</dbReference>
<dbReference type="InterPro" id="IPR014718">
    <property type="entry name" value="GH-type_carb-bd"/>
</dbReference>
<comment type="cofactor">
    <cofactor evidence="1">
        <name>Ca(2+)</name>
        <dbReference type="ChEBI" id="CHEBI:29108"/>
    </cofactor>
</comment>
<evidence type="ECO:0000256" key="3">
    <source>
        <dbReference type="ARBA" id="ARBA00022837"/>
    </source>
</evidence>
<dbReference type="EMBL" id="BQKE01000002">
    <property type="protein sequence ID" value="GJM63147.1"/>
    <property type="molecule type" value="Genomic_DNA"/>
</dbReference>
<dbReference type="InterPro" id="IPR011013">
    <property type="entry name" value="Gal_mutarotase_sf_dom"/>
</dbReference>
<gene>
    <name evidence="4" type="ORF">PEDI_36990</name>
</gene>
<evidence type="ECO:0008006" key="6">
    <source>
        <dbReference type="Google" id="ProtNLM"/>
    </source>
</evidence>
<dbReference type="Pfam" id="PF01263">
    <property type="entry name" value="Aldose_epim"/>
    <property type="match status" value="1"/>
</dbReference>
<proteinExistence type="predicted"/>
<evidence type="ECO:0000313" key="5">
    <source>
        <dbReference type="Proteomes" id="UP001310022"/>
    </source>
</evidence>
<comment type="caution">
    <text evidence="4">The sequence shown here is derived from an EMBL/GenBank/DDBJ whole genome shotgun (WGS) entry which is preliminary data.</text>
</comment>
<keyword evidence="3" id="KW-0106">Calcium</keyword>
<evidence type="ECO:0000256" key="1">
    <source>
        <dbReference type="ARBA" id="ARBA00001913"/>
    </source>
</evidence>
<dbReference type="GO" id="GO:0005975">
    <property type="term" value="P:carbohydrate metabolic process"/>
    <property type="evidence" value="ECO:0007669"/>
    <property type="project" value="InterPro"/>
</dbReference>
<dbReference type="PANTHER" id="PTHR11122">
    <property type="entry name" value="APOSPORY-ASSOCIATED PROTEIN C-RELATED"/>
    <property type="match status" value="1"/>
</dbReference>